<name>X1KU54_9ZZZZ</name>
<reference evidence="1" key="1">
    <citation type="journal article" date="2014" name="Front. Microbiol.">
        <title>High frequency of phylogenetically diverse reductive dehalogenase-homologous genes in deep subseafloor sedimentary metagenomes.</title>
        <authorList>
            <person name="Kawai M."/>
            <person name="Futagami T."/>
            <person name="Toyoda A."/>
            <person name="Takaki Y."/>
            <person name="Nishi S."/>
            <person name="Hori S."/>
            <person name="Arai W."/>
            <person name="Tsubouchi T."/>
            <person name="Morono Y."/>
            <person name="Uchiyama I."/>
            <person name="Ito T."/>
            <person name="Fujiyama A."/>
            <person name="Inagaki F."/>
            <person name="Takami H."/>
        </authorList>
    </citation>
    <scope>NUCLEOTIDE SEQUENCE</scope>
    <source>
        <strain evidence="1">Expedition CK06-06</strain>
    </source>
</reference>
<proteinExistence type="predicted"/>
<organism evidence="1">
    <name type="scientific">marine sediment metagenome</name>
    <dbReference type="NCBI Taxonomy" id="412755"/>
    <lineage>
        <taxon>unclassified sequences</taxon>
        <taxon>metagenomes</taxon>
        <taxon>ecological metagenomes</taxon>
    </lineage>
</organism>
<accession>X1KU54</accession>
<dbReference type="AlphaFoldDB" id="X1KU54"/>
<gene>
    <name evidence="1" type="ORF">S06H3_08689</name>
</gene>
<dbReference type="EMBL" id="BARV01003706">
    <property type="protein sequence ID" value="GAI10617.1"/>
    <property type="molecule type" value="Genomic_DNA"/>
</dbReference>
<feature type="non-terminal residue" evidence="1">
    <location>
        <position position="1"/>
    </location>
</feature>
<sequence>HIEVQQERRFIPSTRRQAPINFSPKMRVAEGNHRVEAEYERDNDDKAEVAGQCPDHERQIALGTGQERVENEFAIALRHPAPYPADELGIAFGESPG</sequence>
<evidence type="ECO:0000313" key="1">
    <source>
        <dbReference type="EMBL" id="GAI10617.1"/>
    </source>
</evidence>
<protein>
    <submittedName>
        <fullName evidence="1">Uncharacterized protein</fullName>
    </submittedName>
</protein>
<comment type="caution">
    <text evidence="1">The sequence shown here is derived from an EMBL/GenBank/DDBJ whole genome shotgun (WGS) entry which is preliminary data.</text>
</comment>